<protein>
    <submittedName>
        <fullName evidence="5">Cupin</fullName>
    </submittedName>
</protein>
<dbReference type="Proteomes" id="UP000257080">
    <property type="component" value="Unassembled WGS sequence"/>
</dbReference>
<accession>A0A3E0W835</accession>
<reference evidence="5 6" key="1">
    <citation type="submission" date="2017-04" db="EMBL/GenBank/DDBJ databases">
        <title>Comparative genome analysis of Subtercola boreus.</title>
        <authorList>
            <person name="Cho Y.-J."/>
            <person name="Cho A."/>
            <person name="Kim O.-S."/>
            <person name="Lee J.-I."/>
        </authorList>
    </citation>
    <scope>NUCLEOTIDE SEQUENCE [LARGE SCALE GENOMIC DNA]</scope>
    <source>
        <strain evidence="5 6">P28004</strain>
    </source>
</reference>
<dbReference type="Gene3D" id="2.60.120.650">
    <property type="entry name" value="Cupin"/>
    <property type="match status" value="1"/>
</dbReference>
<name>A0A3E0W835_9MICO</name>
<evidence type="ECO:0000256" key="3">
    <source>
        <dbReference type="ARBA" id="ARBA00023004"/>
    </source>
</evidence>
<organism evidence="5 6">
    <name type="scientific">Subtercola boreus</name>
    <dbReference type="NCBI Taxonomy" id="120213"/>
    <lineage>
        <taxon>Bacteria</taxon>
        <taxon>Bacillati</taxon>
        <taxon>Actinomycetota</taxon>
        <taxon>Actinomycetes</taxon>
        <taxon>Micrococcales</taxon>
        <taxon>Microbacteriaceae</taxon>
        <taxon>Subtercola</taxon>
    </lineage>
</organism>
<dbReference type="OrthoDB" id="9764016at2"/>
<dbReference type="GO" id="GO:0051864">
    <property type="term" value="F:histone H3K36 demethylase activity"/>
    <property type="evidence" value="ECO:0007669"/>
    <property type="project" value="TreeGrafter"/>
</dbReference>
<evidence type="ECO:0000313" key="5">
    <source>
        <dbReference type="EMBL" id="RFA25918.1"/>
    </source>
</evidence>
<keyword evidence="2" id="KW-0479">Metal-binding</keyword>
<dbReference type="RefSeq" id="WP_116419148.1">
    <property type="nucleotide sequence ID" value="NZ_NBXC01000024.1"/>
</dbReference>
<comment type="caution">
    <text evidence="5">The sequence shown here is derived from an EMBL/GenBank/DDBJ whole genome shotgun (WGS) entry which is preliminary data.</text>
</comment>
<dbReference type="EMBL" id="NBXE01000029">
    <property type="protein sequence ID" value="RFA25918.1"/>
    <property type="molecule type" value="Genomic_DNA"/>
</dbReference>
<dbReference type="SUPFAM" id="SSF51197">
    <property type="entry name" value="Clavaminate synthase-like"/>
    <property type="match status" value="1"/>
</dbReference>
<dbReference type="SMART" id="SM00558">
    <property type="entry name" value="JmjC"/>
    <property type="match status" value="1"/>
</dbReference>
<dbReference type="PANTHER" id="PTHR13096">
    <property type="entry name" value="MINA53 MYC INDUCED NUCLEAR ANTIGEN"/>
    <property type="match status" value="1"/>
</dbReference>
<evidence type="ECO:0000313" key="6">
    <source>
        <dbReference type="Proteomes" id="UP000257080"/>
    </source>
</evidence>
<evidence type="ECO:0000256" key="2">
    <source>
        <dbReference type="ARBA" id="ARBA00022723"/>
    </source>
</evidence>
<sequence length="411" mass="43665">MDALPALTRMVGDLAPTFGADYWSTKPYVYESRGDAQRFDDLFSADAVDELVTSRGIRTPFMRMATEGTVLAQKSYTAPGGFGAEVGDQVSSEKVLAEFAGGATIVLQGLHRTWPPLVEFTRRLTDDLGHPAQVNAYITPASSRGFDPHYDVHDVFVLQISGEKQWRIHRPVHVDPLRDQPWSDHRAAVAAEASGAAHIDRVLQPGDVLYLPRGWIHSAEALGGTSVHLTIGIAAYTRADVASTLLEVIGKTPALRGSLPLGIDFSDPAEVQPIVEQVLESLRAALAVPDDRSTAARQVQSVGAALARRLATDVKPEPVSPLATVDAIAALSATSRVRWRGSLRARVEDAGETVRILAGTKVLALPAEAASAVRALAGGAPTAVGALPGLDTDSAIVVVRRLLREGLVVPA</sequence>
<dbReference type="GO" id="GO:0032453">
    <property type="term" value="F:histone H3K4 demethylase activity"/>
    <property type="evidence" value="ECO:0007669"/>
    <property type="project" value="TreeGrafter"/>
</dbReference>
<dbReference type="PROSITE" id="PS51184">
    <property type="entry name" value="JMJC"/>
    <property type="match status" value="1"/>
</dbReference>
<dbReference type="GO" id="GO:0046872">
    <property type="term" value="F:metal ion binding"/>
    <property type="evidence" value="ECO:0007669"/>
    <property type="project" value="UniProtKB-KW"/>
</dbReference>
<dbReference type="InterPro" id="IPR003347">
    <property type="entry name" value="JmjC_dom"/>
</dbReference>
<feature type="domain" description="JmjC" evidence="4">
    <location>
        <begin position="103"/>
        <end position="250"/>
    </location>
</feature>
<proteinExistence type="predicted"/>
<evidence type="ECO:0000259" key="4">
    <source>
        <dbReference type="PROSITE" id="PS51184"/>
    </source>
</evidence>
<comment type="cofactor">
    <cofactor evidence="1">
        <name>Fe(2+)</name>
        <dbReference type="ChEBI" id="CHEBI:29033"/>
    </cofactor>
</comment>
<dbReference type="AlphaFoldDB" id="A0A3E0W835"/>
<dbReference type="Pfam" id="PF08007">
    <property type="entry name" value="JmjC_2"/>
    <property type="match status" value="1"/>
</dbReference>
<dbReference type="InterPro" id="IPR039994">
    <property type="entry name" value="NO66-like"/>
</dbReference>
<gene>
    <name evidence="5" type="ORF">B7R25_11690</name>
</gene>
<keyword evidence="3" id="KW-0408">Iron</keyword>
<dbReference type="PANTHER" id="PTHR13096:SF9">
    <property type="entry name" value="BIFUNCTIONAL LYSINE-SPECIFIC DEMETHYLASE AND HISTIDYL-HYDROXYLASE"/>
    <property type="match status" value="1"/>
</dbReference>
<evidence type="ECO:0000256" key="1">
    <source>
        <dbReference type="ARBA" id="ARBA00001954"/>
    </source>
</evidence>